<feature type="compositionally biased region" description="Low complexity" evidence="1">
    <location>
        <begin position="233"/>
        <end position="245"/>
    </location>
</feature>
<feature type="compositionally biased region" description="Low complexity" evidence="1">
    <location>
        <begin position="653"/>
        <end position="668"/>
    </location>
</feature>
<feature type="compositionally biased region" description="Low complexity" evidence="1">
    <location>
        <begin position="689"/>
        <end position="707"/>
    </location>
</feature>
<dbReference type="Proteomes" id="UP001141327">
    <property type="component" value="Unassembled WGS sequence"/>
</dbReference>
<dbReference type="EMBL" id="JAPMOS010000053">
    <property type="protein sequence ID" value="KAJ4457147.1"/>
    <property type="molecule type" value="Genomic_DNA"/>
</dbReference>
<feature type="region of interest" description="Disordered" evidence="1">
    <location>
        <begin position="285"/>
        <end position="323"/>
    </location>
</feature>
<evidence type="ECO:0000313" key="3">
    <source>
        <dbReference type="Proteomes" id="UP001141327"/>
    </source>
</evidence>
<feature type="region of interest" description="Disordered" evidence="1">
    <location>
        <begin position="115"/>
        <end position="247"/>
    </location>
</feature>
<feature type="compositionally biased region" description="Low complexity" evidence="1">
    <location>
        <begin position="300"/>
        <end position="312"/>
    </location>
</feature>
<proteinExistence type="predicted"/>
<feature type="compositionally biased region" description="Polar residues" evidence="1">
    <location>
        <begin position="138"/>
        <end position="152"/>
    </location>
</feature>
<protein>
    <submittedName>
        <fullName evidence="2">Uncharacterized protein</fullName>
    </submittedName>
</protein>
<accession>A0ABQ8UFK9</accession>
<sequence>MFVAGGFRARPEQSSPVQRHIDARIRRAALLKNVLHINTSPGFFGCRLSGENVGSPSSDDVPPLSPVPFGPFPSRHSAHPHRLPSPFEASPGVTESAEPSDEVRFMAPFATALAASPRHPSKAGSPQPSAAVALPSQGPLTSGAQETPSPGSTRLLVAPDAASPVVLSSPGSPRSSAGGCPCPPRDPLPHALPLRPAAGVPPLRLGAPSPIPARSATGTPNPSLMASEDDDQPLSLPLPASCLSPGRRHPLCAPSPLLYVSPSPPGPAERHPPTGQAGVQVVLSPRPRAAPGSPRPPRPASQAAPARRSASPTGAQPHVGRPASSCCWASLSSPALHALHLSTAPSPPPRGEGASCLVLSVGGGLPALWRLGRAAAPPADPSLLPLARQATRHPLGAASPLAASLLALPLAVPPASDPAAAAPPPGRSPPARPPVPDPPPLGAGIGALGPARPTRAPPSALEAAAQESGLPFPGAQTFRGPLRPRDPLRLPAGYGGPPANLRPGSPASSPAHIPPGLRTQVQAALAAQGLAGPADPGCPAEPLWVPPGAPAGAAAAGEPGPGGILVVSVPRSPRRPSGGVPPLAVTRSVALSFGVAPHTSASARAASSPRRAAFGALTPRLPLSARASLAQAHQATPRPADPPRDLIRPPARPSRAPAAPAPAAAVAQGDGGGGGQGANRRAAGRDPPRAAGMPQQPQQQPRSRGPPLGSRLDPSLGAALRASQQIRSPPGRRGPSETLRVVALALAR</sequence>
<feature type="region of interest" description="Disordered" evidence="1">
    <location>
        <begin position="415"/>
        <end position="515"/>
    </location>
</feature>
<feature type="region of interest" description="Disordered" evidence="1">
    <location>
        <begin position="628"/>
        <end position="737"/>
    </location>
</feature>
<name>A0ABQ8UFK9_9EUKA</name>
<keyword evidence="3" id="KW-1185">Reference proteome</keyword>
<comment type="caution">
    <text evidence="2">The sequence shown here is derived from an EMBL/GenBank/DDBJ whole genome shotgun (WGS) entry which is preliminary data.</text>
</comment>
<evidence type="ECO:0000256" key="1">
    <source>
        <dbReference type="SAM" id="MobiDB-lite"/>
    </source>
</evidence>
<feature type="compositionally biased region" description="Low complexity" evidence="1">
    <location>
        <begin position="161"/>
        <end position="180"/>
    </location>
</feature>
<evidence type="ECO:0000313" key="2">
    <source>
        <dbReference type="EMBL" id="KAJ4457147.1"/>
    </source>
</evidence>
<organism evidence="2 3">
    <name type="scientific">Paratrimastix pyriformis</name>
    <dbReference type="NCBI Taxonomy" id="342808"/>
    <lineage>
        <taxon>Eukaryota</taxon>
        <taxon>Metamonada</taxon>
        <taxon>Preaxostyla</taxon>
        <taxon>Paratrimastigidae</taxon>
        <taxon>Paratrimastix</taxon>
    </lineage>
</organism>
<feature type="compositionally biased region" description="Pro residues" evidence="1">
    <location>
        <begin position="415"/>
        <end position="441"/>
    </location>
</feature>
<feature type="compositionally biased region" description="Low complexity" evidence="1">
    <location>
        <begin position="189"/>
        <end position="198"/>
    </location>
</feature>
<feature type="region of interest" description="Disordered" evidence="1">
    <location>
        <begin position="52"/>
        <end position="100"/>
    </location>
</feature>
<gene>
    <name evidence="2" type="ORF">PAPYR_7438</name>
</gene>
<reference evidence="2" key="1">
    <citation type="journal article" date="2022" name="bioRxiv">
        <title>Genomics of Preaxostyla Flagellates Illuminates Evolutionary Transitions and the Path Towards Mitochondrial Loss.</title>
        <authorList>
            <person name="Novak L.V.F."/>
            <person name="Treitli S.C."/>
            <person name="Pyrih J."/>
            <person name="Halakuc P."/>
            <person name="Pipaliya S.V."/>
            <person name="Vacek V."/>
            <person name="Brzon O."/>
            <person name="Soukal P."/>
            <person name="Eme L."/>
            <person name="Dacks J.B."/>
            <person name="Karnkowska A."/>
            <person name="Elias M."/>
            <person name="Hampl V."/>
        </authorList>
    </citation>
    <scope>NUCLEOTIDE SEQUENCE</scope>
    <source>
        <strain evidence="2">RCP-MX</strain>
    </source>
</reference>